<dbReference type="AlphaFoldDB" id="E6TVA2"/>
<sequence length="34" mass="3848" precursor="true">MRRIATLAALGAGAYAYSKMDKKTKNRIKKKLHL</sequence>
<dbReference type="EMBL" id="CP002394">
    <property type="protein sequence ID" value="ADU29786.1"/>
    <property type="molecule type" value="Genomic_DNA"/>
</dbReference>
<dbReference type="KEGG" id="bco:Bcell_1523"/>
<proteinExistence type="predicted"/>
<accession>E6TVA2</accession>
<protein>
    <recommendedName>
        <fullName evidence="3">DUF3918 domain-containing protein</fullName>
    </recommendedName>
</protein>
<evidence type="ECO:0000313" key="1">
    <source>
        <dbReference type="EMBL" id="ADU29786.1"/>
    </source>
</evidence>
<gene>
    <name evidence="1" type="ordered locus">Bcell_1523</name>
</gene>
<organism evidence="1 2">
    <name type="scientific">Evansella cellulosilytica (strain ATCC 21833 / DSM 2522 / FERM P-1141 / JCM 9156 / N-4)</name>
    <name type="common">Bacillus cellulosilyticus</name>
    <dbReference type="NCBI Taxonomy" id="649639"/>
    <lineage>
        <taxon>Bacteria</taxon>
        <taxon>Bacillati</taxon>
        <taxon>Bacillota</taxon>
        <taxon>Bacilli</taxon>
        <taxon>Bacillales</taxon>
        <taxon>Bacillaceae</taxon>
        <taxon>Evansella</taxon>
    </lineage>
</organism>
<dbReference type="STRING" id="649639.Bcell_1523"/>
<dbReference type="HOGENOM" id="CLU_3371934_0_0_9"/>
<name>E6TVA2_EVAC2</name>
<evidence type="ECO:0008006" key="3">
    <source>
        <dbReference type="Google" id="ProtNLM"/>
    </source>
</evidence>
<dbReference type="Proteomes" id="UP000001401">
    <property type="component" value="Chromosome"/>
</dbReference>
<evidence type="ECO:0000313" key="2">
    <source>
        <dbReference type="Proteomes" id="UP000001401"/>
    </source>
</evidence>
<keyword evidence="2" id="KW-1185">Reference proteome</keyword>
<reference evidence="1 2" key="1">
    <citation type="submission" date="2010-12" db="EMBL/GenBank/DDBJ databases">
        <title>Complete sequence of Bacillus cellulosilyticus DSM 2522.</title>
        <authorList>
            <consortium name="US DOE Joint Genome Institute"/>
            <person name="Lucas S."/>
            <person name="Copeland A."/>
            <person name="Lapidus A."/>
            <person name="Cheng J.-F."/>
            <person name="Bruce D."/>
            <person name="Goodwin L."/>
            <person name="Pitluck S."/>
            <person name="Chertkov O."/>
            <person name="Detter J.C."/>
            <person name="Han C."/>
            <person name="Tapia R."/>
            <person name="Land M."/>
            <person name="Hauser L."/>
            <person name="Jeffries C."/>
            <person name="Kyrpides N."/>
            <person name="Ivanova N."/>
            <person name="Mikhailova N."/>
            <person name="Brumm P."/>
            <person name="Mead D."/>
            <person name="Woyke T."/>
        </authorList>
    </citation>
    <scope>NUCLEOTIDE SEQUENCE [LARGE SCALE GENOMIC DNA]</scope>
    <source>
        <strain evidence="2">ATCC 21833 / DSM 2522 / FERM P-1141 / JCM 9156 / N-4</strain>
    </source>
</reference>